<evidence type="ECO:0000313" key="4">
    <source>
        <dbReference type="EMBL" id="KAF3954182.1"/>
    </source>
</evidence>
<feature type="domain" description="Lactate/malate dehydrogenase C-terminal" evidence="3">
    <location>
        <begin position="30"/>
        <end position="193"/>
    </location>
</feature>
<dbReference type="AlphaFoldDB" id="A0A8J4QYZ3"/>
<comment type="similarity">
    <text evidence="1">Belongs to the LDH/MDH superfamily. MDH type 2 family.</text>
</comment>
<evidence type="ECO:0000256" key="2">
    <source>
        <dbReference type="ARBA" id="ARBA00023002"/>
    </source>
</evidence>
<evidence type="ECO:0000313" key="5">
    <source>
        <dbReference type="Proteomes" id="UP000737018"/>
    </source>
</evidence>
<dbReference type="Gene3D" id="3.90.110.10">
    <property type="entry name" value="Lactate dehydrogenase/glycoside hydrolase, family 4, C-terminal"/>
    <property type="match status" value="1"/>
</dbReference>
<dbReference type="InterPro" id="IPR010945">
    <property type="entry name" value="Malate_DH_type2"/>
</dbReference>
<dbReference type="GO" id="GO:0006108">
    <property type="term" value="P:malate metabolic process"/>
    <property type="evidence" value="ECO:0007669"/>
    <property type="project" value="InterPro"/>
</dbReference>
<dbReference type="Proteomes" id="UP000737018">
    <property type="component" value="Unassembled WGS sequence"/>
</dbReference>
<name>A0A8J4QYZ3_9ROSI</name>
<evidence type="ECO:0000256" key="1">
    <source>
        <dbReference type="ARBA" id="ARBA00009613"/>
    </source>
</evidence>
<comment type="caution">
    <text evidence="4">The sequence shown here is derived from an EMBL/GenBank/DDBJ whole genome shotgun (WGS) entry which is preliminary data.</text>
</comment>
<dbReference type="EMBL" id="JRKL02003799">
    <property type="protein sequence ID" value="KAF3954182.1"/>
    <property type="molecule type" value="Genomic_DNA"/>
</dbReference>
<dbReference type="Pfam" id="PF02866">
    <property type="entry name" value="Ldh_1_C"/>
    <property type="match status" value="1"/>
</dbReference>
<dbReference type="GO" id="GO:0016615">
    <property type="term" value="F:malate dehydrogenase activity"/>
    <property type="evidence" value="ECO:0007669"/>
    <property type="project" value="InterPro"/>
</dbReference>
<dbReference type="FunFam" id="3.90.110.10:FF:000002">
    <property type="entry name" value="Malate dehydrogenase"/>
    <property type="match status" value="1"/>
</dbReference>
<dbReference type="SUPFAM" id="SSF56327">
    <property type="entry name" value="LDH C-terminal domain-like"/>
    <property type="match status" value="1"/>
</dbReference>
<dbReference type="InterPro" id="IPR015955">
    <property type="entry name" value="Lactate_DH/Glyco_Ohase_4_C"/>
</dbReference>
<dbReference type="OrthoDB" id="4069699at2759"/>
<keyword evidence="5" id="KW-1185">Reference proteome</keyword>
<sequence>MRNKRYNAHFTIWAVYRRMPLWECAGAVFSRALSQIAERLKAYVTDVKNVIIWGNHSSTQYLDVNHATVTTPNGERPIKELDTDDHWLKNEFINTVQQCGAAIIKARKASSALSAASAACDHMRDWVLGTPKGTWVSMGVYSDGSYGIPKDIIYSFPVKCQKGKWSNVKGLKIDDFSRAKMDATAKDFIDEKEVAHSCLN</sequence>
<protein>
    <recommendedName>
        <fullName evidence="3">Lactate/malate dehydrogenase C-terminal domain-containing protein</fullName>
    </recommendedName>
</protein>
<dbReference type="PANTHER" id="PTHR23382">
    <property type="entry name" value="MALATE DEHYDROGENASE"/>
    <property type="match status" value="1"/>
</dbReference>
<gene>
    <name evidence="4" type="ORF">CMV_020446</name>
</gene>
<evidence type="ECO:0000259" key="3">
    <source>
        <dbReference type="Pfam" id="PF02866"/>
    </source>
</evidence>
<proteinExistence type="inferred from homology"/>
<organism evidence="4 5">
    <name type="scientific">Castanea mollissima</name>
    <name type="common">Chinese chestnut</name>
    <dbReference type="NCBI Taxonomy" id="60419"/>
    <lineage>
        <taxon>Eukaryota</taxon>
        <taxon>Viridiplantae</taxon>
        <taxon>Streptophyta</taxon>
        <taxon>Embryophyta</taxon>
        <taxon>Tracheophyta</taxon>
        <taxon>Spermatophyta</taxon>
        <taxon>Magnoliopsida</taxon>
        <taxon>eudicotyledons</taxon>
        <taxon>Gunneridae</taxon>
        <taxon>Pentapetalae</taxon>
        <taxon>rosids</taxon>
        <taxon>fabids</taxon>
        <taxon>Fagales</taxon>
        <taxon>Fagaceae</taxon>
        <taxon>Castanea</taxon>
    </lineage>
</organism>
<accession>A0A8J4QYZ3</accession>
<dbReference type="GO" id="GO:0016616">
    <property type="term" value="F:oxidoreductase activity, acting on the CH-OH group of donors, NAD or NADP as acceptor"/>
    <property type="evidence" value="ECO:0007669"/>
    <property type="project" value="InterPro"/>
</dbReference>
<keyword evidence="2" id="KW-0560">Oxidoreductase</keyword>
<reference evidence="4" key="1">
    <citation type="submission" date="2020-03" db="EMBL/GenBank/DDBJ databases">
        <title>Castanea mollissima Vanexum genome sequencing.</title>
        <authorList>
            <person name="Staton M."/>
        </authorList>
    </citation>
    <scope>NUCLEOTIDE SEQUENCE</scope>
    <source>
        <tissue evidence="4">Leaf</tissue>
    </source>
</reference>
<dbReference type="InterPro" id="IPR022383">
    <property type="entry name" value="Lactate/malate_DH_C"/>
</dbReference>